<keyword evidence="2" id="KW-1185">Reference proteome</keyword>
<protein>
    <submittedName>
        <fullName evidence="1">Uncharacterized protein</fullName>
    </submittedName>
</protein>
<comment type="caution">
    <text evidence="1">The sequence shown here is derived from an EMBL/GenBank/DDBJ whole genome shotgun (WGS) entry which is preliminary data.</text>
</comment>
<organism evidence="1 2">
    <name type="scientific">Daphnia magna</name>
    <dbReference type="NCBI Taxonomy" id="35525"/>
    <lineage>
        <taxon>Eukaryota</taxon>
        <taxon>Metazoa</taxon>
        <taxon>Ecdysozoa</taxon>
        <taxon>Arthropoda</taxon>
        <taxon>Crustacea</taxon>
        <taxon>Branchiopoda</taxon>
        <taxon>Diplostraca</taxon>
        <taxon>Cladocera</taxon>
        <taxon>Anomopoda</taxon>
        <taxon>Daphniidae</taxon>
        <taxon>Daphnia</taxon>
    </lineage>
</organism>
<reference evidence="1 2" key="1">
    <citation type="journal article" date="2023" name="Nucleic Acids Res.">
        <title>The hologenome of Daphnia magna reveals possible DNA methylation and microbiome-mediated evolution of the host genome.</title>
        <authorList>
            <person name="Chaturvedi A."/>
            <person name="Li X."/>
            <person name="Dhandapani V."/>
            <person name="Marshall H."/>
            <person name="Kissane S."/>
            <person name="Cuenca-Cambronero M."/>
            <person name="Asole G."/>
            <person name="Calvet F."/>
            <person name="Ruiz-Romero M."/>
            <person name="Marangio P."/>
            <person name="Guigo R."/>
            <person name="Rago D."/>
            <person name="Mirbahai L."/>
            <person name="Eastwood N."/>
            <person name="Colbourne J.K."/>
            <person name="Zhou J."/>
            <person name="Mallon E."/>
            <person name="Orsini L."/>
        </authorList>
    </citation>
    <scope>NUCLEOTIDE SEQUENCE [LARGE SCALE GENOMIC DNA]</scope>
    <source>
        <strain evidence="1">LRV0_1</strain>
    </source>
</reference>
<gene>
    <name evidence="1" type="ORF">OUZ56_019066</name>
</gene>
<name>A0ABQ9ZAJ5_9CRUS</name>
<proteinExistence type="predicted"/>
<accession>A0ABQ9ZAJ5</accession>
<dbReference type="EMBL" id="JAOYFB010000003">
    <property type="protein sequence ID" value="KAK4009923.1"/>
    <property type="molecule type" value="Genomic_DNA"/>
</dbReference>
<evidence type="ECO:0000313" key="2">
    <source>
        <dbReference type="Proteomes" id="UP001234178"/>
    </source>
</evidence>
<sequence length="63" mass="7371">MKVTIGYRFVSKLVTAERREFKPFQLGWEYPSVWTVRYDRVCVTDGTQTSADIVTVVLWANVR</sequence>
<evidence type="ECO:0000313" key="1">
    <source>
        <dbReference type="EMBL" id="KAK4009923.1"/>
    </source>
</evidence>
<dbReference type="Proteomes" id="UP001234178">
    <property type="component" value="Unassembled WGS sequence"/>
</dbReference>